<evidence type="ECO:0000313" key="21">
    <source>
        <dbReference type="EMBL" id="GAN32170.1"/>
    </source>
</evidence>
<evidence type="ECO:0000313" key="22">
    <source>
        <dbReference type="Proteomes" id="UP000032309"/>
    </source>
</evidence>
<dbReference type="PROSITE" id="PS50839">
    <property type="entry name" value="CHASE"/>
    <property type="match status" value="1"/>
</dbReference>
<organism evidence="21 22">
    <name type="scientific">Candidatus Brocadia sinica JPN1</name>
    <dbReference type="NCBI Taxonomy" id="1197129"/>
    <lineage>
        <taxon>Bacteria</taxon>
        <taxon>Pseudomonadati</taxon>
        <taxon>Planctomycetota</taxon>
        <taxon>Candidatus Brocadiia</taxon>
        <taxon>Candidatus Brocadiales</taxon>
        <taxon>Candidatus Brocadiaceae</taxon>
        <taxon>Candidatus Brocadia</taxon>
    </lineage>
</organism>
<evidence type="ECO:0000256" key="10">
    <source>
        <dbReference type="ARBA" id="ARBA00022989"/>
    </source>
</evidence>
<keyword evidence="14" id="KW-0175">Coiled coil</keyword>
<feature type="domain" description="PAS" evidence="18">
    <location>
        <begin position="527"/>
        <end position="597"/>
    </location>
</feature>
<dbReference type="SMART" id="SM00387">
    <property type="entry name" value="HATPase_c"/>
    <property type="match status" value="1"/>
</dbReference>
<name>A0ABQ0JTY9_9BACT</name>
<dbReference type="Gene3D" id="2.10.70.100">
    <property type="match status" value="1"/>
</dbReference>
<dbReference type="SMART" id="SM00091">
    <property type="entry name" value="PAS"/>
    <property type="match status" value="2"/>
</dbReference>
<dbReference type="NCBIfam" id="TIGR00229">
    <property type="entry name" value="sensory_box"/>
    <property type="match status" value="2"/>
</dbReference>
<feature type="coiled-coil region" evidence="14">
    <location>
        <begin position="790"/>
        <end position="817"/>
    </location>
</feature>
<dbReference type="PROSITE" id="PS50112">
    <property type="entry name" value="PAS"/>
    <property type="match status" value="2"/>
</dbReference>
<dbReference type="InterPro" id="IPR013655">
    <property type="entry name" value="PAS_fold_3"/>
</dbReference>
<dbReference type="PROSITE" id="PS50110">
    <property type="entry name" value="RESPONSE_REGULATORY"/>
    <property type="match status" value="1"/>
</dbReference>
<evidence type="ECO:0000259" key="17">
    <source>
        <dbReference type="PROSITE" id="PS50110"/>
    </source>
</evidence>
<evidence type="ECO:0000256" key="7">
    <source>
        <dbReference type="ARBA" id="ARBA00022741"/>
    </source>
</evidence>
<feature type="domain" description="Histidine kinase" evidence="16">
    <location>
        <begin position="955"/>
        <end position="1178"/>
    </location>
</feature>
<dbReference type="SUPFAM" id="SSF55785">
    <property type="entry name" value="PYP-like sensor domain (PAS domain)"/>
    <property type="match status" value="2"/>
</dbReference>
<dbReference type="InterPro" id="IPR035965">
    <property type="entry name" value="PAS-like_dom_sf"/>
</dbReference>
<evidence type="ECO:0000256" key="6">
    <source>
        <dbReference type="ARBA" id="ARBA00022692"/>
    </source>
</evidence>
<dbReference type="Gene3D" id="3.30.450.350">
    <property type="entry name" value="CHASE domain"/>
    <property type="match status" value="1"/>
</dbReference>
<gene>
    <name evidence="21" type="ORF">BROSI_A0682</name>
</gene>
<evidence type="ECO:0000259" key="18">
    <source>
        <dbReference type="PROSITE" id="PS50112"/>
    </source>
</evidence>
<dbReference type="InterPro" id="IPR006189">
    <property type="entry name" value="CHASE_dom"/>
</dbReference>
<dbReference type="Gene3D" id="3.30.450.40">
    <property type="match status" value="2"/>
</dbReference>
<dbReference type="PANTHER" id="PTHR43065">
    <property type="entry name" value="SENSOR HISTIDINE KINASE"/>
    <property type="match status" value="1"/>
</dbReference>
<dbReference type="InterPro" id="IPR042240">
    <property type="entry name" value="CHASE_sf"/>
</dbReference>
<dbReference type="SUPFAM" id="SSF52172">
    <property type="entry name" value="CheY-like"/>
    <property type="match status" value="1"/>
</dbReference>
<dbReference type="InterPro" id="IPR003594">
    <property type="entry name" value="HATPase_dom"/>
</dbReference>
<feature type="domain" description="PAC" evidence="19">
    <location>
        <begin position="882"/>
        <end position="935"/>
    </location>
</feature>
<sequence length="1323" mass="151106">MNRANAKKVTYGNHWDFLSAWLSIIIGVVLVAVSIILRRTLVVQEHSHIRQIIELRAKDLKTNTERLLESQAQALTRMARRWERRGETTKEEWESDVRLYVNQHSFYQAIEWADSSFHVRWIVPLEGNEEAQNLNLAFEERRRIALEKARDSREITVTHAIDLVQGEKGFLVNLPIYPGKNFDGFILGVFRINKLFSSILTDKDLSRFSFAVFDDEEEVYSQGNDNRENMAKWSIEKEIKFYNIALRILVWPREELFVELQSIVPEIALITGIFMSLFIALAVYFFQKASFRTKEIEILNRNLFHEVIERRHAEAMLQKAHNELEVRVKERTAELTEVNKALEREITERKQTADEIYLLREMILDISNSKDLHDALVITMQKVCDITGWVYGEAWKLSSNGTHLLRNRAMYSTIKGLEKFIASTEGMSFPMGKGLPGKAWKTKQPVWVYDVADDPEYLRRQIAGETGIKTGIAFPVIANDEVVTAIVFYQVKLEERNERLVRLVSAVVTQLGPVIKRKQAEDALRESEERLRAILDNATSLIYMKDIQGRYLFINRQFQKLFPSSTNEIKYKTDKDLYPEKLADAFQANDRKVLEAKIAFEFDELVPQKDGLHNYLSIKFPLFDSTGAVYAICGISTDITERKRMEEILFNIAEGVVAKIGKAFFQSLVLQIAEMLNIDYVMVSKLIHEGNELETIALYAHGAILDNVVYPFVGTPDEKVLEKGLLTYYENPQQQFPKDHSLGEMGVKSYMGIPLTDSNKHPLGLLVIMGKKELKEVEIAGSLLKIFAGRASAELERERAEKTLQESEARLSEAQQIARIGSWEWDIIKNKMCYSDAVYCIFGLSSQEFGDTYDAFLDRIHPDDSAFVRESIDKALSERKPYDIKYRITLKDNTIRFIHEKVVVLFDNMGIRPVRMVGTIQDISEIKQAEEEQSRLREQLERVSKLESIGKLAGGIAHDFNNILTVISGYGQLLNKELKGDDPFKAYVEKIVTSADRAAQLTQGLLAFGRKQISDQKPVEINELMKSSECLMRRLLGEDIELTISLTDKKCIVMADSGQIEQVMMNLATNARDAMPHGGEIIIHTNIIELDNEYRKTHGYGETGKYVLLSFSDTGEGMDEETRKRIFEPYFTTKDVGKGTGLGLSIVYGIVKQHNGYINAYSEPGKGTSFKIYLPLIESAVEKKRRETHTLTAGGTETILMAEDELEVRNLVKTVLEGNGYKVIEATDGEDAIKKFTEHKDEINLLIFDVVMPKKSGKDAYDTIRKVKPEVKTLFMSGYSEDIIHKRGFVIEKGLTYVSKPILPTELLKIVRELLDKPFGRDP</sequence>
<dbReference type="SUPFAM" id="SSF47384">
    <property type="entry name" value="Homodimeric domain of signal transducing histidine kinase"/>
    <property type="match status" value="1"/>
</dbReference>
<dbReference type="Pfam" id="PF00072">
    <property type="entry name" value="Response_reg"/>
    <property type="match status" value="1"/>
</dbReference>
<dbReference type="Pfam" id="PF03924">
    <property type="entry name" value="CHASE"/>
    <property type="match status" value="1"/>
</dbReference>
<dbReference type="SMART" id="SM00388">
    <property type="entry name" value="HisKA"/>
    <property type="match status" value="1"/>
</dbReference>
<keyword evidence="12 15" id="KW-0472">Membrane</keyword>
<dbReference type="Gene3D" id="3.30.565.10">
    <property type="entry name" value="Histidine kinase-like ATPase, C-terminal domain"/>
    <property type="match status" value="1"/>
</dbReference>
<dbReference type="InterPro" id="IPR000700">
    <property type="entry name" value="PAS-assoc_C"/>
</dbReference>
<evidence type="ECO:0000259" key="16">
    <source>
        <dbReference type="PROSITE" id="PS50109"/>
    </source>
</evidence>
<keyword evidence="8 21" id="KW-0418">Kinase</keyword>
<dbReference type="Pfam" id="PF02518">
    <property type="entry name" value="HATPase_c"/>
    <property type="match status" value="1"/>
</dbReference>
<keyword evidence="22" id="KW-1185">Reference proteome</keyword>
<evidence type="ECO:0000256" key="14">
    <source>
        <dbReference type="SAM" id="Coils"/>
    </source>
</evidence>
<dbReference type="GO" id="GO:0016301">
    <property type="term" value="F:kinase activity"/>
    <property type="evidence" value="ECO:0007669"/>
    <property type="project" value="UniProtKB-KW"/>
</dbReference>
<comment type="subcellular location">
    <subcellularLocation>
        <location evidence="2">Membrane</location>
    </subcellularLocation>
</comment>
<evidence type="ECO:0000256" key="8">
    <source>
        <dbReference type="ARBA" id="ARBA00022777"/>
    </source>
</evidence>
<evidence type="ECO:0000259" key="19">
    <source>
        <dbReference type="PROSITE" id="PS50113"/>
    </source>
</evidence>
<dbReference type="InterPro" id="IPR011006">
    <property type="entry name" value="CheY-like_superfamily"/>
</dbReference>
<evidence type="ECO:0000256" key="5">
    <source>
        <dbReference type="ARBA" id="ARBA00022679"/>
    </source>
</evidence>
<comment type="catalytic activity">
    <reaction evidence="1">
        <text>ATP + protein L-histidine = ADP + protein N-phospho-L-histidine.</text>
        <dbReference type="EC" id="2.7.13.3"/>
    </reaction>
</comment>
<dbReference type="Pfam" id="PF08447">
    <property type="entry name" value="PAS_3"/>
    <property type="match status" value="1"/>
</dbReference>
<dbReference type="SMART" id="SM00065">
    <property type="entry name" value="GAF"/>
    <property type="match status" value="2"/>
</dbReference>
<dbReference type="SUPFAM" id="SSF55874">
    <property type="entry name" value="ATPase domain of HSP90 chaperone/DNA topoisomerase II/histidine kinase"/>
    <property type="match status" value="1"/>
</dbReference>
<feature type="domain" description="PAS" evidence="18">
    <location>
        <begin position="834"/>
        <end position="879"/>
    </location>
</feature>
<evidence type="ECO:0000256" key="12">
    <source>
        <dbReference type="ARBA" id="ARBA00023136"/>
    </source>
</evidence>
<keyword evidence="4 13" id="KW-0597">Phosphoprotein</keyword>
<dbReference type="PROSITE" id="PS50109">
    <property type="entry name" value="HIS_KIN"/>
    <property type="match status" value="1"/>
</dbReference>
<keyword evidence="10 15" id="KW-1133">Transmembrane helix</keyword>
<dbReference type="Proteomes" id="UP000032309">
    <property type="component" value="Unassembled WGS sequence"/>
</dbReference>
<dbReference type="Gene3D" id="1.10.287.130">
    <property type="match status" value="1"/>
</dbReference>
<dbReference type="Pfam" id="PF00512">
    <property type="entry name" value="HisKA"/>
    <property type="match status" value="1"/>
</dbReference>
<evidence type="ECO:0000256" key="11">
    <source>
        <dbReference type="ARBA" id="ARBA00023012"/>
    </source>
</evidence>
<dbReference type="SMART" id="SM00448">
    <property type="entry name" value="REC"/>
    <property type="match status" value="1"/>
</dbReference>
<dbReference type="InterPro" id="IPR003018">
    <property type="entry name" value="GAF"/>
</dbReference>
<evidence type="ECO:0000256" key="4">
    <source>
        <dbReference type="ARBA" id="ARBA00022553"/>
    </source>
</evidence>
<evidence type="ECO:0000256" key="9">
    <source>
        <dbReference type="ARBA" id="ARBA00022840"/>
    </source>
</evidence>
<dbReference type="PRINTS" id="PR00344">
    <property type="entry name" value="BCTRLSENSOR"/>
</dbReference>
<evidence type="ECO:0000256" key="3">
    <source>
        <dbReference type="ARBA" id="ARBA00012438"/>
    </source>
</evidence>
<dbReference type="InterPro" id="IPR005467">
    <property type="entry name" value="His_kinase_dom"/>
</dbReference>
<evidence type="ECO:0000256" key="1">
    <source>
        <dbReference type="ARBA" id="ARBA00000085"/>
    </source>
</evidence>
<feature type="domain" description="Response regulatory" evidence="17">
    <location>
        <begin position="1198"/>
        <end position="1315"/>
    </location>
</feature>
<evidence type="ECO:0000256" key="15">
    <source>
        <dbReference type="SAM" id="Phobius"/>
    </source>
</evidence>
<feature type="domain" description="CHASE" evidence="20">
    <location>
        <begin position="119"/>
        <end position="209"/>
    </location>
</feature>
<dbReference type="CDD" id="cd00130">
    <property type="entry name" value="PAS"/>
    <property type="match status" value="1"/>
</dbReference>
<feature type="modified residue" description="4-aspartylphosphate" evidence="13">
    <location>
        <position position="1249"/>
    </location>
</feature>
<keyword evidence="11" id="KW-0902">Two-component regulatory system</keyword>
<dbReference type="InterPro" id="IPR013656">
    <property type="entry name" value="PAS_4"/>
</dbReference>
<dbReference type="Gene3D" id="3.30.450.20">
    <property type="entry name" value="PAS domain"/>
    <property type="match status" value="2"/>
</dbReference>
<dbReference type="CDD" id="cd00082">
    <property type="entry name" value="HisKA"/>
    <property type="match status" value="1"/>
</dbReference>
<dbReference type="SMART" id="SM01079">
    <property type="entry name" value="CHASE"/>
    <property type="match status" value="1"/>
</dbReference>
<dbReference type="InterPro" id="IPR036097">
    <property type="entry name" value="HisK_dim/P_sf"/>
</dbReference>
<dbReference type="InterPro" id="IPR003661">
    <property type="entry name" value="HisK_dim/P_dom"/>
</dbReference>
<dbReference type="InterPro" id="IPR004358">
    <property type="entry name" value="Sig_transdc_His_kin-like_C"/>
</dbReference>
<protein>
    <recommendedName>
        <fullName evidence="3">histidine kinase</fullName>
        <ecNumber evidence="3">2.7.13.3</ecNumber>
    </recommendedName>
</protein>
<evidence type="ECO:0000259" key="20">
    <source>
        <dbReference type="PROSITE" id="PS50839"/>
    </source>
</evidence>
<evidence type="ECO:0000256" key="2">
    <source>
        <dbReference type="ARBA" id="ARBA00004370"/>
    </source>
</evidence>
<dbReference type="InterPro" id="IPR001789">
    <property type="entry name" value="Sig_transdc_resp-reg_receiver"/>
</dbReference>
<dbReference type="EC" id="2.7.13.3" evidence="3"/>
<dbReference type="PANTHER" id="PTHR43065:SF46">
    <property type="entry name" value="C4-DICARBOXYLATE TRANSPORT SENSOR PROTEIN DCTB"/>
    <property type="match status" value="1"/>
</dbReference>
<keyword evidence="6 15" id="KW-0812">Transmembrane</keyword>
<dbReference type="EMBL" id="BAFN01000001">
    <property type="protein sequence ID" value="GAN32170.1"/>
    <property type="molecule type" value="Genomic_DNA"/>
</dbReference>
<dbReference type="Gene3D" id="3.40.50.2300">
    <property type="match status" value="1"/>
</dbReference>
<keyword evidence="5" id="KW-0808">Transferase</keyword>
<dbReference type="InterPro" id="IPR000014">
    <property type="entry name" value="PAS"/>
</dbReference>
<comment type="caution">
    <text evidence="21">The sequence shown here is derived from an EMBL/GenBank/DDBJ whole genome shotgun (WGS) entry which is preliminary data.</text>
</comment>
<feature type="transmembrane region" description="Helical" evidence="15">
    <location>
        <begin position="267"/>
        <end position="286"/>
    </location>
</feature>
<dbReference type="RefSeq" id="WP_052562326.1">
    <property type="nucleotide sequence ID" value="NZ_BAFN01000001.1"/>
</dbReference>
<accession>A0ABQ0JTY9</accession>
<evidence type="ECO:0000256" key="13">
    <source>
        <dbReference type="PROSITE-ProRule" id="PRU00169"/>
    </source>
</evidence>
<feature type="domain" description="PAC" evidence="19">
    <location>
        <begin position="600"/>
        <end position="651"/>
    </location>
</feature>
<keyword evidence="9" id="KW-0067">ATP-binding</keyword>
<keyword evidence="7" id="KW-0547">Nucleotide-binding</keyword>
<feature type="transmembrane region" description="Helical" evidence="15">
    <location>
        <begin position="20"/>
        <end position="37"/>
    </location>
</feature>
<reference evidence="22" key="1">
    <citation type="journal article" date="2015" name="Genome Announc.">
        <title>Draft Genome Sequence of an Anaerobic Ammonium-Oxidizing Bacterium, "Candidatus Brocadia sinica".</title>
        <authorList>
            <person name="Oshiki M."/>
            <person name="Shinyako-Hata K."/>
            <person name="Satoh H."/>
            <person name="Okabe S."/>
        </authorList>
    </citation>
    <scope>NUCLEOTIDE SEQUENCE [LARGE SCALE GENOMIC DNA]</scope>
    <source>
        <strain evidence="22">JPN1</strain>
    </source>
</reference>
<dbReference type="SUPFAM" id="SSF55781">
    <property type="entry name" value="GAF domain-like"/>
    <property type="match status" value="2"/>
</dbReference>
<dbReference type="PROSITE" id="PS50113">
    <property type="entry name" value="PAC"/>
    <property type="match status" value="2"/>
</dbReference>
<dbReference type="Pfam" id="PF01590">
    <property type="entry name" value="GAF"/>
    <property type="match status" value="1"/>
</dbReference>
<dbReference type="Pfam" id="PF13185">
    <property type="entry name" value="GAF_2"/>
    <property type="match status" value="1"/>
</dbReference>
<dbReference type="Pfam" id="PF08448">
    <property type="entry name" value="PAS_4"/>
    <property type="match status" value="1"/>
</dbReference>
<proteinExistence type="predicted"/>
<dbReference type="InterPro" id="IPR036890">
    <property type="entry name" value="HATPase_C_sf"/>
</dbReference>
<dbReference type="InterPro" id="IPR029016">
    <property type="entry name" value="GAF-like_dom_sf"/>
</dbReference>